<evidence type="ECO:0000256" key="1">
    <source>
        <dbReference type="ARBA" id="ARBA00001946"/>
    </source>
</evidence>
<comment type="caution">
    <text evidence="14">The sequence shown here is derived from an EMBL/GenBank/DDBJ whole genome shotgun (WGS) entry which is preliminary data.</text>
</comment>
<dbReference type="AlphaFoldDB" id="A0A7V5NXK6"/>
<dbReference type="GO" id="GO:0052381">
    <property type="term" value="F:tRNA dimethylallyltransferase activity"/>
    <property type="evidence" value="ECO:0007669"/>
    <property type="project" value="UniProtKB-UniRule"/>
</dbReference>
<comment type="function">
    <text evidence="2 10 12">Catalyzes the transfer of a dimethylallyl group onto the adenine at position 37 in tRNAs that read codons beginning with uridine, leading to the formation of N6-(dimethylallyl)adenosine (i(6)A).</text>
</comment>
<keyword evidence="4 10" id="KW-0808">Transferase</keyword>
<dbReference type="EC" id="2.5.1.75" evidence="10"/>
<dbReference type="InterPro" id="IPR018022">
    <property type="entry name" value="IPT"/>
</dbReference>
<dbReference type="Gene3D" id="3.40.50.300">
    <property type="entry name" value="P-loop containing nucleotide triphosphate hydrolases"/>
    <property type="match status" value="1"/>
</dbReference>
<evidence type="ECO:0000256" key="10">
    <source>
        <dbReference type="HAMAP-Rule" id="MF_00185"/>
    </source>
</evidence>
<dbReference type="InterPro" id="IPR039657">
    <property type="entry name" value="Dimethylallyltransferase"/>
</dbReference>
<gene>
    <name evidence="10 14" type="primary">miaA</name>
    <name evidence="14" type="ORF">ENK01_03205</name>
</gene>
<dbReference type="PANTHER" id="PTHR11088:SF60">
    <property type="entry name" value="TRNA DIMETHYLALLYLTRANSFERASE"/>
    <property type="match status" value="1"/>
</dbReference>
<dbReference type="InterPro" id="IPR027417">
    <property type="entry name" value="P-loop_NTPase"/>
</dbReference>
<reference evidence="14" key="1">
    <citation type="journal article" date="2020" name="mSystems">
        <title>Genome- and Community-Level Interaction Insights into Carbon Utilization and Element Cycling Functions of Hydrothermarchaeota in Hydrothermal Sediment.</title>
        <authorList>
            <person name="Zhou Z."/>
            <person name="Liu Y."/>
            <person name="Xu W."/>
            <person name="Pan J."/>
            <person name="Luo Z.H."/>
            <person name="Li M."/>
        </authorList>
    </citation>
    <scope>NUCLEOTIDE SEQUENCE [LARGE SCALE GENOMIC DNA]</scope>
    <source>
        <strain evidence="14">HyVt-538</strain>
    </source>
</reference>
<feature type="region of interest" description="Interaction with substrate tRNA" evidence="10">
    <location>
        <begin position="164"/>
        <end position="168"/>
    </location>
</feature>
<sequence>MVDIPFMKTVICIAGPTASGKSAFAVRLAKKCNGEIINADALQVYEQLKILSARPTEADMEGIAHHLYGFVSARTRYSTGKWLRDVTPVIQEVSGRGKIPILVGGTGLYFKALTDGLADIPEPVEAAQRYAREILEYHGIDKLRTEAEKLDPEATARVMGNDPQRLLRIVSVALGTIKSLSAWQADTHPVLAREQWKGFVLIPPREKLYERINARFDHMVENGGLDEARALLAMGLSPYLPAMKAIGVRELCAHLKGEMSLEEAMDLARQQTRRFAKRQLTWLRGNMKGWKTVSDPT</sequence>
<dbReference type="GO" id="GO:0005524">
    <property type="term" value="F:ATP binding"/>
    <property type="evidence" value="ECO:0007669"/>
    <property type="project" value="UniProtKB-UniRule"/>
</dbReference>
<keyword evidence="7 10" id="KW-0067">ATP-binding</keyword>
<comment type="caution">
    <text evidence="10">Lacks conserved residue(s) required for the propagation of feature annotation.</text>
</comment>
<comment type="similarity">
    <text evidence="3 10 13">Belongs to the IPP transferase family.</text>
</comment>
<proteinExistence type="inferred from homology"/>
<feature type="site" description="Interaction with substrate tRNA" evidence="10">
    <location>
        <position position="106"/>
    </location>
</feature>
<evidence type="ECO:0000256" key="9">
    <source>
        <dbReference type="ARBA" id="ARBA00049563"/>
    </source>
</evidence>
<dbReference type="GO" id="GO:0006400">
    <property type="term" value="P:tRNA modification"/>
    <property type="evidence" value="ECO:0007669"/>
    <property type="project" value="TreeGrafter"/>
</dbReference>
<dbReference type="Gene3D" id="1.10.20.140">
    <property type="match status" value="1"/>
</dbReference>
<evidence type="ECO:0000256" key="8">
    <source>
        <dbReference type="ARBA" id="ARBA00022842"/>
    </source>
</evidence>
<dbReference type="HAMAP" id="MF_00185">
    <property type="entry name" value="IPP_trans"/>
    <property type="match status" value="1"/>
</dbReference>
<comment type="catalytic activity">
    <reaction evidence="9 10 11">
        <text>adenosine(37) in tRNA + dimethylallyl diphosphate = N(6)-dimethylallyladenosine(37) in tRNA + diphosphate</text>
        <dbReference type="Rhea" id="RHEA:26482"/>
        <dbReference type="Rhea" id="RHEA-COMP:10162"/>
        <dbReference type="Rhea" id="RHEA-COMP:10375"/>
        <dbReference type="ChEBI" id="CHEBI:33019"/>
        <dbReference type="ChEBI" id="CHEBI:57623"/>
        <dbReference type="ChEBI" id="CHEBI:74411"/>
        <dbReference type="ChEBI" id="CHEBI:74415"/>
        <dbReference type="EC" id="2.5.1.75"/>
    </reaction>
</comment>
<evidence type="ECO:0000313" key="14">
    <source>
        <dbReference type="EMBL" id="HHI88938.1"/>
    </source>
</evidence>
<dbReference type="Proteomes" id="UP000885806">
    <property type="component" value="Unassembled WGS sequence"/>
</dbReference>
<evidence type="ECO:0000256" key="6">
    <source>
        <dbReference type="ARBA" id="ARBA00022741"/>
    </source>
</evidence>
<accession>A0A7V5NXK6</accession>
<feature type="site" description="Interaction with substrate tRNA" evidence="10">
    <location>
        <position position="132"/>
    </location>
</feature>
<comment type="subunit">
    <text evidence="10">Monomer.</text>
</comment>
<dbReference type="SUPFAM" id="SSF52540">
    <property type="entry name" value="P-loop containing nucleoside triphosphate hydrolases"/>
    <property type="match status" value="2"/>
</dbReference>
<feature type="binding site" evidence="10">
    <location>
        <begin position="17"/>
        <end position="22"/>
    </location>
    <ligand>
        <name>substrate</name>
    </ligand>
</feature>
<evidence type="ECO:0000256" key="2">
    <source>
        <dbReference type="ARBA" id="ARBA00003213"/>
    </source>
</evidence>
<keyword evidence="6 10" id="KW-0547">Nucleotide-binding</keyword>
<evidence type="ECO:0000256" key="5">
    <source>
        <dbReference type="ARBA" id="ARBA00022694"/>
    </source>
</evidence>
<keyword evidence="5 10" id="KW-0819">tRNA processing</keyword>
<organism evidence="14">
    <name type="scientific">Hellea balneolensis</name>
    <dbReference type="NCBI Taxonomy" id="287478"/>
    <lineage>
        <taxon>Bacteria</taxon>
        <taxon>Pseudomonadati</taxon>
        <taxon>Pseudomonadota</taxon>
        <taxon>Alphaproteobacteria</taxon>
        <taxon>Maricaulales</taxon>
        <taxon>Robiginitomaculaceae</taxon>
        <taxon>Hellea</taxon>
    </lineage>
</organism>
<evidence type="ECO:0000256" key="7">
    <source>
        <dbReference type="ARBA" id="ARBA00022840"/>
    </source>
</evidence>
<keyword evidence="8 10" id="KW-0460">Magnesium</keyword>
<dbReference type="Pfam" id="PF01715">
    <property type="entry name" value="IPPT"/>
    <property type="match status" value="1"/>
</dbReference>
<dbReference type="PANTHER" id="PTHR11088">
    <property type="entry name" value="TRNA DIMETHYLALLYLTRANSFERASE"/>
    <property type="match status" value="1"/>
</dbReference>
<evidence type="ECO:0000256" key="11">
    <source>
        <dbReference type="RuleBase" id="RU003783"/>
    </source>
</evidence>
<feature type="binding site" evidence="10">
    <location>
        <begin position="15"/>
        <end position="22"/>
    </location>
    <ligand>
        <name>ATP</name>
        <dbReference type="ChEBI" id="CHEBI:30616"/>
    </ligand>
</feature>
<name>A0A7V5NXK6_9PROT</name>
<evidence type="ECO:0000256" key="4">
    <source>
        <dbReference type="ARBA" id="ARBA00022679"/>
    </source>
</evidence>
<comment type="cofactor">
    <cofactor evidence="1 10">
        <name>Mg(2+)</name>
        <dbReference type="ChEBI" id="CHEBI:18420"/>
    </cofactor>
</comment>
<dbReference type="EMBL" id="DROP01000215">
    <property type="protein sequence ID" value="HHI88938.1"/>
    <property type="molecule type" value="Genomic_DNA"/>
</dbReference>
<evidence type="ECO:0000256" key="12">
    <source>
        <dbReference type="RuleBase" id="RU003784"/>
    </source>
</evidence>
<protein>
    <recommendedName>
        <fullName evidence="10">tRNA dimethylallyltransferase</fullName>
        <ecNumber evidence="10">2.5.1.75</ecNumber>
    </recommendedName>
    <alternativeName>
        <fullName evidence="10">Dimethylallyl diphosphate:tRNA dimethylallyltransferase</fullName>
        <shortName evidence="10">DMAPP:tRNA dimethylallyltransferase</shortName>
        <shortName evidence="10">DMATase</shortName>
    </alternativeName>
    <alternativeName>
        <fullName evidence="10">Isopentenyl-diphosphate:tRNA isopentenyltransferase</fullName>
        <shortName evidence="10">IPP transferase</shortName>
        <shortName evidence="10">IPPT</shortName>
        <shortName evidence="10">IPTase</shortName>
    </alternativeName>
</protein>
<evidence type="ECO:0000256" key="3">
    <source>
        <dbReference type="ARBA" id="ARBA00005842"/>
    </source>
</evidence>
<dbReference type="NCBIfam" id="TIGR00174">
    <property type="entry name" value="miaA"/>
    <property type="match status" value="1"/>
</dbReference>
<evidence type="ECO:0000256" key="13">
    <source>
        <dbReference type="RuleBase" id="RU003785"/>
    </source>
</evidence>